<evidence type="ECO:0000313" key="5">
    <source>
        <dbReference type="Proteomes" id="UP000516046"/>
    </source>
</evidence>
<evidence type="ECO:0000313" key="4">
    <source>
        <dbReference type="EMBL" id="QNO19087.1"/>
    </source>
</evidence>
<name>A0A7G9WK75_9FIRM</name>
<dbReference type="Gene3D" id="3.40.50.360">
    <property type="match status" value="1"/>
</dbReference>
<keyword evidence="1" id="KW-0285">Flavoprotein</keyword>
<dbReference type="RefSeq" id="WP_212508156.1">
    <property type="nucleotide sequence ID" value="NZ_CP060696.1"/>
</dbReference>
<accession>A0A7G9WK75</accession>
<dbReference type="PANTHER" id="PTHR43278">
    <property type="entry name" value="NAD(P)H-DEPENDENT FMN-CONTAINING OXIDOREDUCTASE YWQN-RELATED"/>
    <property type="match status" value="1"/>
</dbReference>
<dbReference type="Pfam" id="PF02525">
    <property type="entry name" value="Flavodoxin_2"/>
    <property type="match status" value="1"/>
</dbReference>
<evidence type="ECO:0000256" key="1">
    <source>
        <dbReference type="ARBA" id="ARBA00022630"/>
    </source>
</evidence>
<organism evidence="4 5">
    <name type="scientific">Caproicibacterium amylolyticum</name>
    <dbReference type="NCBI Taxonomy" id="2766537"/>
    <lineage>
        <taxon>Bacteria</taxon>
        <taxon>Bacillati</taxon>
        <taxon>Bacillota</taxon>
        <taxon>Clostridia</taxon>
        <taxon>Eubacteriales</taxon>
        <taxon>Oscillospiraceae</taxon>
        <taxon>Caproicibacterium</taxon>
    </lineage>
</organism>
<feature type="domain" description="Flavodoxin-like fold" evidence="3">
    <location>
        <begin position="1"/>
        <end position="155"/>
    </location>
</feature>
<reference evidence="4 5" key="1">
    <citation type="submission" date="2020-08" db="EMBL/GenBank/DDBJ databases">
        <authorList>
            <person name="Ren C."/>
            <person name="Gu Y."/>
            <person name="Xu Y."/>
        </authorList>
    </citation>
    <scope>NUCLEOTIDE SEQUENCE [LARGE SCALE GENOMIC DNA]</scope>
    <source>
        <strain evidence="4 5">LBM18003</strain>
    </source>
</reference>
<dbReference type="InterPro" id="IPR029039">
    <property type="entry name" value="Flavoprotein-like_sf"/>
</dbReference>
<dbReference type="AlphaFoldDB" id="A0A7G9WK75"/>
<keyword evidence="2" id="KW-0288">FMN</keyword>
<dbReference type="InterPro" id="IPR051796">
    <property type="entry name" value="ISF_SsuE-like"/>
</dbReference>
<evidence type="ECO:0000259" key="3">
    <source>
        <dbReference type="Pfam" id="PF02525"/>
    </source>
</evidence>
<protein>
    <submittedName>
        <fullName evidence="4">Flavodoxin family protein</fullName>
    </submittedName>
</protein>
<dbReference type="EMBL" id="CP060696">
    <property type="protein sequence ID" value="QNO19087.1"/>
    <property type="molecule type" value="Genomic_DNA"/>
</dbReference>
<proteinExistence type="predicted"/>
<dbReference type="InterPro" id="IPR003680">
    <property type="entry name" value="Flavodoxin_fold"/>
</dbReference>
<gene>
    <name evidence="4" type="ORF">H6X83_05585</name>
</gene>
<dbReference type="SUPFAM" id="SSF52218">
    <property type="entry name" value="Flavoproteins"/>
    <property type="match status" value="1"/>
</dbReference>
<sequence length="228" mass="25067">MKILVINGSPYKENSTTLKLTKTFLEGMGETAEIVNTVDLHVNPCRACYACWIKTGGKCVQQDDATEVLEKIRQAELVIWSVPLYAYSAPAHCKALMDRTLCFNQPEMYVGTDGRAHHYGYEDGSKRTVLISSGGLPNVKGNFDGLVFQLAHMFGKNTAVICCAEAALFLNSETQALTQHYLEAVKSAGAEYKADGKISAFTQQVLDTPMIPQDVYIQNTNAAFAKMH</sequence>
<evidence type="ECO:0000256" key="2">
    <source>
        <dbReference type="ARBA" id="ARBA00022643"/>
    </source>
</evidence>
<dbReference type="KEGG" id="caml:H6X83_05585"/>
<dbReference type="PANTHER" id="PTHR43278:SF2">
    <property type="entry name" value="IRON-SULFUR FLAVOPROTEIN"/>
    <property type="match status" value="1"/>
</dbReference>
<dbReference type="Proteomes" id="UP000516046">
    <property type="component" value="Chromosome"/>
</dbReference>
<keyword evidence="5" id="KW-1185">Reference proteome</keyword>